<dbReference type="Proteomes" id="UP000016935">
    <property type="component" value="Unassembled WGS sequence"/>
</dbReference>
<evidence type="ECO:0000313" key="5">
    <source>
        <dbReference type="Proteomes" id="UP000016935"/>
    </source>
</evidence>
<dbReference type="GO" id="GO:0046872">
    <property type="term" value="F:metal ion binding"/>
    <property type="evidence" value="ECO:0007669"/>
    <property type="project" value="UniProtKB-KW"/>
</dbReference>
<dbReference type="OrthoDB" id="652091at2759"/>
<keyword evidence="5" id="KW-1185">Reference proteome</keyword>
<proteinExistence type="predicted"/>
<dbReference type="STRING" id="671987.R0JTV4"/>
<keyword evidence="3" id="KW-0408">Iron</keyword>
<dbReference type="Gene3D" id="1.20.910.10">
    <property type="entry name" value="Heme oxygenase-like"/>
    <property type="match status" value="1"/>
</dbReference>
<dbReference type="HOGENOM" id="CLU_038284_1_0_1"/>
<evidence type="ECO:0000256" key="1">
    <source>
        <dbReference type="ARBA" id="ARBA00022617"/>
    </source>
</evidence>
<dbReference type="InterPro" id="IPR016084">
    <property type="entry name" value="Haem_Oase-like_multi-hlx"/>
</dbReference>
<name>R0JTV4_EXST2</name>
<evidence type="ECO:0000256" key="2">
    <source>
        <dbReference type="ARBA" id="ARBA00022723"/>
    </source>
</evidence>
<reference evidence="4 5" key="1">
    <citation type="journal article" date="2012" name="PLoS Pathog.">
        <title>Diverse lifestyles and strategies of plant pathogenesis encoded in the genomes of eighteen Dothideomycetes fungi.</title>
        <authorList>
            <person name="Ohm R.A."/>
            <person name="Feau N."/>
            <person name="Henrissat B."/>
            <person name="Schoch C.L."/>
            <person name="Horwitz B.A."/>
            <person name="Barry K.W."/>
            <person name="Condon B.J."/>
            <person name="Copeland A.C."/>
            <person name="Dhillon B."/>
            <person name="Glaser F."/>
            <person name="Hesse C.N."/>
            <person name="Kosti I."/>
            <person name="LaButti K."/>
            <person name="Lindquist E.A."/>
            <person name="Lucas S."/>
            <person name="Salamov A.A."/>
            <person name="Bradshaw R.E."/>
            <person name="Ciuffetti L."/>
            <person name="Hamelin R.C."/>
            <person name="Kema G.H.J."/>
            <person name="Lawrence C."/>
            <person name="Scott J.A."/>
            <person name="Spatafora J.W."/>
            <person name="Turgeon B.G."/>
            <person name="de Wit P.J.G.M."/>
            <person name="Zhong S."/>
            <person name="Goodwin S.B."/>
            <person name="Grigoriev I.V."/>
        </authorList>
    </citation>
    <scope>NUCLEOTIDE SEQUENCE [LARGE SCALE GENOMIC DNA]</scope>
    <source>
        <strain evidence="5">28A</strain>
    </source>
</reference>
<dbReference type="EMBL" id="KB908704">
    <property type="protein sequence ID" value="EOA84488.1"/>
    <property type="molecule type" value="Genomic_DNA"/>
</dbReference>
<dbReference type="SUPFAM" id="SSF48613">
    <property type="entry name" value="Heme oxygenase-like"/>
    <property type="match status" value="1"/>
</dbReference>
<dbReference type="PANTHER" id="PTHR10720">
    <property type="entry name" value="HEME OXYGENASE"/>
    <property type="match status" value="1"/>
</dbReference>
<evidence type="ECO:0000256" key="3">
    <source>
        <dbReference type="ARBA" id="ARBA00023004"/>
    </source>
</evidence>
<evidence type="ECO:0000313" key="4">
    <source>
        <dbReference type="EMBL" id="EOA84488.1"/>
    </source>
</evidence>
<dbReference type="GeneID" id="19397173"/>
<evidence type="ECO:0008006" key="6">
    <source>
        <dbReference type="Google" id="ProtNLM"/>
    </source>
</evidence>
<protein>
    <recommendedName>
        <fullName evidence="6">Heme oxygenase-like protein</fullName>
    </recommendedName>
</protein>
<dbReference type="GO" id="GO:0006788">
    <property type="term" value="P:heme oxidation"/>
    <property type="evidence" value="ECO:0007669"/>
    <property type="project" value="InterPro"/>
</dbReference>
<dbReference type="PANTHER" id="PTHR10720:SF0">
    <property type="entry name" value="HEME OXYGENASE"/>
    <property type="match status" value="1"/>
</dbReference>
<dbReference type="AlphaFoldDB" id="R0JTV4"/>
<accession>R0JTV4</accession>
<organism evidence="4 5">
    <name type="scientific">Exserohilum turcicum (strain 28A)</name>
    <name type="common">Northern leaf blight fungus</name>
    <name type="synonym">Setosphaeria turcica</name>
    <dbReference type="NCBI Taxonomy" id="671987"/>
    <lineage>
        <taxon>Eukaryota</taxon>
        <taxon>Fungi</taxon>
        <taxon>Dikarya</taxon>
        <taxon>Ascomycota</taxon>
        <taxon>Pezizomycotina</taxon>
        <taxon>Dothideomycetes</taxon>
        <taxon>Pleosporomycetidae</taxon>
        <taxon>Pleosporales</taxon>
        <taxon>Pleosporineae</taxon>
        <taxon>Pleosporaceae</taxon>
        <taxon>Exserohilum</taxon>
    </lineage>
</organism>
<sequence>MLEKQEYGRREGARGAAPMLPLSLSGEINAATRTLHTALNRLITSRLPLALPPHTSDPALYATGLVHFAHIFLTFESLWADLLRDYAPSQSLNGPPQPALDPEGASSPFSPLLSYLLVNPYDSPSLFTSTLGAPTQPSPQLATFLQSLRPRGLIRSGRLKHDLEYLLGLHPTDLEVMLAKYPGDKVAQFCTHIRKSVNEKPWTLVSYAWCFYMAIFSGGRWIRGGLLSAPPGFWPAHHDEAKTLQDQGLSFWHFPGPHDGEDIKAEFKARLAAADLIFTPDERVDIIEEAKEIFKFCASLVDELDEIIGTSFAPTTITLPDQDTVAHEKQMLMDPNVMRRAQVSSLKKSTNSVRLFLRRPEVTGTVLAMGCLACVALFKLQ</sequence>
<dbReference type="InterPro" id="IPR002051">
    <property type="entry name" value="Haem_Oase"/>
</dbReference>
<keyword evidence="2" id="KW-0479">Metal-binding</keyword>
<reference evidence="4 5" key="2">
    <citation type="journal article" date="2013" name="PLoS Genet.">
        <title>Comparative genome structure, secondary metabolite, and effector coding capacity across Cochliobolus pathogens.</title>
        <authorList>
            <person name="Condon B.J."/>
            <person name="Leng Y."/>
            <person name="Wu D."/>
            <person name="Bushley K.E."/>
            <person name="Ohm R.A."/>
            <person name="Otillar R."/>
            <person name="Martin J."/>
            <person name="Schackwitz W."/>
            <person name="Grimwood J."/>
            <person name="MohdZainudin N."/>
            <person name="Xue C."/>
            <person name="Wang R."/>
            <person name="Manning V.A."/>
            <person name="Dhillon B."/>
            <person name="Tu Z.J."/>
            <person name="Steffenson B.J."/>
            <person name="Salamov A."/>
            <person name="Sun H."/>
            <person name="Lowry S."/>
            <person name="LaButti K."/>
            <person name="Han J."/>
            <person name="Copeland A."/>
            <person name="Lindquist E."/>
            <person name="Barry K."/>
            <person name="Schmutz J."/>
            <person name="Baker S.E."/>
            <person name="Ciuffetti L.M."/>
            <person name="Grigoriev I.V."/>
            <person name="Zhong S."/>
            <person name="Turgeon B.G."/>
        </authorList>
    </citation>
    <scope>NUCLEOTIDE SEQUENCE [LARGE SCALE GENOMIC DNA]</scope>
    <source>
        <strain evidence="5">28A</strain>
    </source>
</reference>
<dbReference type="Pfam" id="PF01126">
    <property type="entry name" value="Heme_oxygenase"/>
    <property type="match status" value="1"/>
</dbReference>
<gene>
    <name evidence="4" type="ORF">SETTUDRAFT_152261</name>
</gene>
<dbReference type="RefSeq" id="XP_008027910.1">
    <property type="nucleotide sequence ID" value="XM_008029719.1"/>
</dbReference>
<keyword evidence="1" id="KW-0349">Heme</keyword>
<dbReference type="CDD" id="cd19165">
    <property type="entry name" value="HemeO"/>
    <property type="match status" value="1"/>
</dbReference>
<dbReference type="InterPro" id="IPR016053">
    <property type="entry name" value="Haem_Oase-like"/>
</dbReference>
<dbReference type="eggNOG" id="ENOG502S3FB">
    <property type="taxonomic scope" value="Eukaryota"/>
</dbReference>
<dbReference type="GO" id="GO:0004392">
    <property type="term" value="F:heme oxygenase (decyclizing) activity"/>
    <property type="evidence" value="ECO:0007669"/>
    <property type="project" value="InterPro"/>
</dbReference>